<gene>
    <name evidence="1" type="ORF">GCM10007392_14780</name>
</gene>
<dbReference type="PROSITE" id="PS51257">
    <property type="entry name" value="PROKAR_LIPOPROTEIN"/>
    <property type="match status" value="1"/>
</dbReference>
<dbReference type="Proteomes" id="UP000626148">
    <property type="component" value="Unassembled WGS sequence"/>
</dbReference>
<evidence type="ECO:0000313" key="1">
    <source>
        <dbReference type="EMBL" id="GGX48713.1"/>
    </source>
</evidence>
<proteinExistence type="predicted"/>
<dbReference type="AlphaFoldDB" id="A0A918K488"/>
<dbReference type="EMBL" id="BMXR01000003">
    <property type="protein sequence ID" value="GGX48713.1"/>
    <property type="molecule type" value="Genomic_DNA"/>
</dbReference>
<accession>A0A918K488</accession>
<reference evidence="1" key="2">
    <citation type="submission" date="2020-09" db="EMBL/GenBank/DDBJ databases">
        <authorList>
            <person name="Sun Q."/>
            <person name="Kim S."/>
        </authorList>
    </citation>
    <scope>NUCLEOTIDE SEQUENCE</scope>
    <source>
        <strain evidence="1">KCTC 22169</strain>
    </source>
</reference>
<name>A0A918K488_9GAMM</name>
<reference evidence="1" key="1">
    <citation type="journal article" date="2014" name="Int. J. Syst. Evol. Microbiol.">
        <title>Complete genome sequence of Corynebacterium casei LMG S-19264T (=DSM 44701T), isolated from a smear-ripened cheese.</title>
        <authorList>
            <consortium name="US DOE Joint Genome Institute (JGI-PGF)"/>
            <person name="Walter F."/>
            <person name="Albersmeier A."/>
            <person name="Kalinowski J."/>
            <person name="Ruckert C."/>
        </authorList>
    </citation>
    <scope>NUCLEOTIDE SEQUENCE</scope>
    <source>
        <strain evidence="1">KCTC 22169</strain>
    </source>
</reference>
<protein>
    <submittedName>
        <fullName evidence="1">Uncharacterized protein</fullName>
    </submittedName>
</protein>
<sequence length="210" mass="24287">MRRLMALALTLTLGACTTSPTKQGEPVEFEIQSVNSEFTVRSTHLREDFQERTLYGPIEPEVVLILVPSKGTQKELEQNRELDKVDSEARTFIGVIADLSGEREHYYHVDVETVKRLYQGRKKGFHILLLDCNGHLILESDEVLPAEVIRRHFPIDPEHEARQERNKESAAHEALLPASMWGTVQYYEFKQVDQYQFPPRYVKLQSDVSY</sequence>
<comment type="caution">
    <text evidence="1">The sequence shown here is derived from an EMBL/GenBank/DDBJ whole genome shotgun (WGS) entry which is preliminary data.</text>
</comment>
<keyword evidence="2" id="KW-1185">Reference proteome</keyword>
<dbReference type="RefSeq" id="WP_189607900.1">
    <property type="nucleotide sequence ID" value="NZ_BMXR01000003.1"/>
</dbReference>
<evidence type="ECO:0000313" key="2">
    <source>
        <dbReference type="Proteomes" id="UP000626148"/>
    </source>
</evidence>
<organism evidence="1 2">
    <name type="scientific">Saccharospirillum salsuginis</name>
    <dbReference type="NCBI Taxonomy" id="418750"/>
    <lineage>
        <taxon>Bacteria</taxon>
        <taxon>Pseudomonadati</taxon>
        <taxon>Pseudomonadota</taxon>
        <taxon>Gammaproteobacteria</taxon>
        <taxon>Oceanospirillales</taxon>
        <taxon>Saccharospirillaceae</taxon>
        <taxon>Saccharospirillum</taxon>
    </lineage>
</organism>